<comment type="caution">
    <text evidence="1">The sequence shown here is derived from an EMBL/GenBank/DDBJ whole genome shotgun (WGS) entry which is preliminary data.</text>
</comment>
<gene>
    <name evidence="1" type="ORF">ACFQ2S_09700</name>
</gene>
<sequence length="87" mass="10004">MSDDQIRAALDHLKAGGLRTGPQMEAAHEICQQHEGEPAFDWIHALVHRIEGDESNADYWYRRSGRMRHPGTVEEEWDVIRIALLGR</sequence>
<dbReference type="Proteomes" id="UP001597108">
    <property type="component" value="Unassembled WGS sequence"/>
</dbReference>
<evidence type="ECO:0000313" key="1">
    <source>
        <dbReference type="EMBL" id="MFD0979927.1"/>
    </source>
</evidence>
<keyword evidence="2" id="KW-1185">Reference proteome</keyword>
<organism evidence="1 2">
    <name type="scientific">Tropicimonas aquimaris</name>
    <dbReference type="NCBI Taxonomy" id="914152"/>
    <lineage>
        <taxon>Bacteria</taxon>
        <taxon>Pseudomonadati</taxon>
        <taxon>Pseudomonadota</taxon>
        <taxon>Alphaproteobacteria</taxon>
        <taxon>Rhodobacterales</taxon>
        <taxon>Roseobacteraceae</taxon>
        <taxon>Tropicimonas</taxon>
    </lineage>
</organism>
<name>A0ABW3IP77_9RHOB</name>
<accession>A0ABW3IP77</accession>
<evidence type="ECO:0000313" key="2">
    <source>
        <dbReference type="Proteomes" id="UP001597108"/>
    </source>
</evidence>
<dbReference type="RefSeq" id="WP_386074251.1">
    <property type="nucleotide sequence ID" value="NZ_JBHTJT010000008.1"/>
</dbReference>
<protein>
    <submittedName>
        <fullName evidence="1">Uncharacterized protein</fullName>
    </submittedName>
</protein>
<reference evidence="2" key="1">
    <citation type="journal article" date="2019" name="Int. J. Syst. Evol. Microbiol.">
        <title>The Global Catalogue of Microorganisms (GCM) 10K type strain sequencing project: providing services to taxonomists for standard genome sequencing and annotation.</title>
        <authorList>
            <consortium name="The Broad Institute Genomics Platform"/>
            <consortium name="The Broad Institute Genome Sequencing Center for Infectious Disease"/>
            <person name="Wu L."/>
            <person name="Ma J."/>
        </authorList>
    </citation>
    <scope>NUCLEOTIDE SEQUENCE [LARGE SCALE GENOMIC DNA]</scope>
    <source>
        <strain evidence="2">CCUG 60524</strain>
    </source>
</reference>
<proteinExistence type="predicted"/>
<dbReference type="EMBL" id="JBHTJT010000008">
    <property type="protein sequence ID" value="MFD0979927.1"/>
    <property type="molecule type" value="Genomic_DNA"/>
</dbReference>